<comment type="function">
    <text evidence="14 17">Subunits I and II form the functional core of the enzyme complex. Electrons originating in cytochrome c are transferred via heme a and Cu(A) to the binuclear center formed by heme a3 and Cu(B).</text>
</comment>
<dbReference type="Pfam" id="PF00034">
    <property type="entry name" value="Cytochrom_C"/>
    <property type="match status" value="1"/>
</dbReference>
<dbReference type="AlphaFoldDB" id="A0A1I0CCM4"/>
<dbReference type="EMBL" id="FOHT01000007">
    <property type="protein sequence ID" value="SET17163.1"/>
    <property type="molecule type" value="Genomic_DNA"/>
</dbReference>
<keyword evidence="8" id="KW-1278">Translocase</keyword>
<feature type="transmembrane region" description="Helical" evidence="18">
    <location>
        <begin position="20"/>
        <end position="43"/>
    </location>
</feature>
<evidence type="ECO:0000256" key="12">
    <source>
        <dbReference type="ARBA" id="ARBA00023008"/>
    </source>
</evidence>
<keyword evidence="5 16" id="KW-0679">Respiratory chain</keyword>
<evidence type="ECO:0000313" key="22">
    <source>
        <dbReference type="EMBL" id="SET17163.1"/>
    </source>
</evidence>
<dbReference type="PANTHER" id="PTHR22888:SF9">
    <property type="entry name" value="CYTOCHROME C OXIDASE SUBUNIT 2"/>
    <property type="match status" value="1"/>
</dbReference>
<gene>
    <name evidence="22" type="ORF">SAMN05444285_10763</name>
</gene>
<dbReference type="GO" id="GO:0005507">
    <property type="term" value="F:copper ion binding"/>
    <property type="evidence" value="ECO:0007669"/>
    <property type="project" value="InterPro"/>
</dbReference>
<dbReference type="InterPro" id="IPR001505">
    <property type="entry name" value="Copper_CuA"/>
</dbReference>
<dbReference type="PROSITE" id="PS51007">
    <property type="entry name" value="CYTC"/>
    <property type="match status" value="1"/>
</dbReference>
<evidence type="ECO:0000256" key="14">
    <source>
        <dbReference type="ARBA" id="ARBA00024688"/>
    </source>
</evidence>
<evidence type="ECO:0000259" key="20">
    <source>
        <dbReference type="PROSITE" id="PS50999"/>
    </source>
</evidence>
<dbReference type="Gene3D" id="1.10.287.90">
    <property type="match status" value="1"/>
</dbReference>
<dbReference type="InterPro" id="IPR036909">
    <property type="entry name" value="Cyt_c-like_dom_sf"/>
</dbReference>
<evidence type="ECO:0000256" key="16">
    <source>
        <dbReference type="RuleBase" id="RU000456"/>
    </source>
</evidence>
<evidence type="ECO:0000259" key="21">
    <source>
        <dbReference type="PROSITE" id="PS51007"/>
    </source>
</evidence>
<evidence type="ECO:0000256" key="7">
    <source>
        <dbReference type="ARBA" id="ARBA00022723"/>
    </source>
</evidence>
<name>A0A1I0CCM4_9BACT</name>
<evidence type="ECO:0000256" key="1">
    <source>
        <dbReference type="ARBA" id="ARBA00004141"/>
    </source>
</evidence>
<feature type="domain" description="Cytochrome oxidase subunit II transmembrane region profile" evidence="20">
    <location>
        <begin position="1"/>
        <end position="92"/>
    </location>
</feature>
<evidence type="ECO:0000256" key="11">
    <source>
        <dbReference type="ARBA" id="ARBA00023004"/>
    </source>
</evidence>
<comment type="cofactor">
    <cofactor evidence="17">
        <name>Cu cation</name>
        <dbReference type="ChEBI" id="CHEBI:23378"/>
    </cofactor>
    <text evidence="17">Binds a copper A center.</text>
</comment>
<evidence type="ECO:0000256" key="4">
    <source>
        <dbReference type="ARBA" id="ARBA00022617"/>
    </source>
</evidence>
<keyword evidence="11 15" id="KW-0408">Iron</keyword>
<keyword evidence="9 16" id="KW-0249">Electron transport</keyword>
<feature type="domain" description="Cytochrome c" evidence="21">
    <location>
        <begin position="217"/>
        <end position="316"/>
    </location>
</feature>
<evidence type="ECO:0000256" key="8">
    <source>
        <dbReference type="ARBA" id="ARBA00022967"/>
    </source>
</evidence>
<keyword evidence="12 17" id="KW-0186">Copper</keyword>
<keyword evidence="7 15" id="KW-0479">Metal-binding</keyword>
<dbReference type="Pfam" id="PF02790">
    <property type="entry name" value="COX2_TM"/>
    <property type="match status" value="1"/>
</dbReference>
<dbReference type="OrthoDB" id="9781261at2"/>
<evidence type="ECO:0000256" key="10">
    <source>
        <dbReference type="ARBA" id="ARBA00022989"/>
    </source>
</evidence>
<evidence type="ECO:0000256" key="15">
    <source>
        <dbReference type="PROSITE-ProRule" id="PRU00433"/>
    </source>
</evidence>
<dbReference type="InterPro" id="IPR045187">
    <property type="entry name" value="CcO_II"/>
</dbReference>
<dbReference type="RefSeq" id="WP_051567769.1">
    <property type="nucleotide sequence ID" value="NZ_FOHT01000007.1"/>
</dbReference>
<keyword evidence="4 15" id="KW-0349">Heme</keyword>
<dbReference type="PROSITE" id="PS50857">
    <property type="entry name" value="COX2_CUA"/>
    <property type="match status" value="1"/>
</dbReference>
<evidence type="ECO:0000256" key="18">
    <source>
        <dbReference type="SAM" id="Phobius"/>
    </source>
</evidence>
<evidence type="ECO:0000256" key="6">
    <source>
        <dbReference type="ARBA" id="ARBA00022692"/>
    </source>
</evidence>
<dbReference type="SUPFAM" id="SSF81464">
    <property type="entry name" value="Cytochrome c oxidase subunit II-like, transmembrane region"/>
    <property type="match status" value="1"/>
</dbReference>
<dbReference type="GO" id="GO:0016491">
    <property type="term" value="F:oxidoreductase activity"/>
    <property type="evidence" value="ECO:0007669"/>
    <property type="project" value="InterPro"/>
</dbReference>
<dbReference type="InterPro" id="IPR036257">
    <property type="entry name" value="Cyt_c_oxidase_su2_TM_sf"/>
</dbReference>
<reference evidence="22 23" key="1">
    <citation type="submission" date="2016-10" db="EMBL/GenBank/DDBJ databases">
        <authorList>
            <person name="de Groot N.N."/>
        </authorList>
    </citation>
    <scope>NUCLEOTIDE SEQUENCE [LARGE SCALE GENOMIC DNA]</scope>
    <source>
        <strain evidence="22 23">DSM 25947</strain>
    </source>
</reference>
<protein>
    <recommendedName>
        <fullName evidence="17">Cytochrome c oxidase subunit 2</fullName>
        <ecNumber evidence="17">7.1.1.9</ecNumber>
    </recommendedName>
</protein>
<dbReference type="GO" id="GO:0004129">
    <property type="term" value="F:cytochrome-c oxidase activity"/>
    <property type="evidence" value="ECO:0007669"/>
    <property type="project" value="UniProtKB-EC"/>
</dbReference>
<keyword evidence="3 16" id="KW-0813">Transport</keyword>
<keyword evidence="6 16" id="KW-0812">Transmembrane</keyword>
<feature type="transmembrane region" description="Helical" evidence="18">
    <location>
        <begin position="64"/>
        <end position="82"/>
    </location>
</feature>
<dbReference type="Gene3D" id="2.60.40.420">
    <property type="entry name" value="Cupredoxins - blue copper proteins"/>
    <property type="match status" value="1"/>
</dbReference>
<dbReference type="PROSITE" id="PS50999">
    <property type="entry name" value="COX2_TM"/>
    <property type="match status" value="1"/>
</dbReference>
<keyword evidence="10 18" id="KW-1133">Transmembrane helix</keyword>
<dbReference type="InterPro" id="IPR014222">
    <property type="entry name" value="Cyt_c_oxidase_su2"/>
</dbReference>
<evidence type="ECO:0000259" key="19">
    <source>
        <dbReference type="PROSITE" id="PS50857"/>
    </source>
</evidence>
<evidence type="ECO:0000256" key="9">
    <source>
        <dbReference type="ARBA" id="ARBA00022982"/>
    </source>
</evidence>
<dbReference type="InterPro" id="IPR002429">
    <property type="entry name" value="CcO_II-like_C"/>
</dbReference>
<comment type="subcellular location">
    <subcellularLocation>
        <location evidence="16">Cell membrane</location>
        <topology evidence="16">Multi-pass membrane protein</topology>
    </subcellularLocation>
    <subcellularLocation>
        <location evidence="1">Membrane</location>
        <topology evidence="1">Multi-pass membrane protein</topology>
    </subcellularLocation>
</comment>
<dbReference type="InterPro" id="IPR008972">
    <property type="entry name" value="Cupredoxin"/>
</dbReference>
<proteinExistence type="inferred from homology"/>
<dbReference type="SUPFAM" id="SSF46626">
    <property type="entry name" value="Cytochrome c"/>
    <property type="match status" value="1"/>
</dbReference>
<dbReference type="GO" id="GO:0042773">
    <property type="term" value="P:ATP synthesis coupled electron transport"/>
    <property type="evidence" value="ECO:0007669"/>
    <property type="project" value="TreeGrafter"/>
</dbReference>
<dbReference type="PROSITE" id="PS00078">
    <property type="entry name" value="COX2"/>
    <property type="match status" value="1"/>
</dbReference>
<dbReference type="PANTHER" id="PTHR22888">
    <property type="entry name" value="CYTOCHROME C OXIDASE, SUBUNIT II"/>
    <property type="match status" value="1"/>
</dbReference>
<dbReference type="GO" id="GO:0020037">
    <property type="term" value="F:heme binding"/>
    <property type="evidence" value="ECO:0007669"/>
    <property type="project" value="InterPro"/>
</dbReference>
<evidence type="ECO:0000256" key="17">
    <source>
        <dbReference type="RuleBase" id="RU004024"/>
    </source>
</evidence>
<dbReference type="CDD" id="cd13915">
    <property type="entry name" value="CuRO_HCO_II_like_2"/>
    <property type="match status" value="1"/>
</dbReference>
<evidence type="ECO:0000256" key="3">
    <source>
        <dbReference type="ARBA" id="ARBA00022448"/>
    </source>
</evidence>
<evidence type="ECO:0000256" key="13">
    <source>
        <dbReference type="ARBA" id="ARBA00023136"/>
    </source>
</evidence>
<evidence type="ECO:0000313" key="23">
    <source>
        <dbReference type="Proteomes" id="UP000181981"/>
    </source>
</evidence>
<dbReference type="Proteomes" id="UP000181981">
    <property type="component" value="Unassembled WGS sequence"/>
</dbReference>
<dbReference type="SUPFAM" id="SSF49503">
    <property type="entry name" value="Cupredoxins"/>
    <property type="match status" value="1"/>
</dbReference>
<dbReference type="InterPro" id="IPR011759">
    <property type="entry name" value="Cyt_c_oxidase_su2_TM_dom"/>
</dbReference>
<dbReference type="InterPro" id="IPR009056">
    <property type="entry name" value="Cyt_c-like_dom"/>
</dbReference>
<dbReference type="Gene3D" id="1.10.760.10">
    <property type="entry name" value="Cytochrome c-like domain"/>
    <property type="match status" value="1"/>
</dbReference>
<evidence type="ECO:0000256" key="5">
    <source>
        <dbReference type="ARBA" id="ARBA00022660"/>
    </source>
</evidence>
<dbReference type="GO" id="GO:0005886">
    <property type="term" value="C:plasma membrane"/>
    <property type="evidence" value="ECO:0007669"/>
    <property type="project" value="UniProtKB-SubCell"/>
</dbReference>
<evidence type="ECO:0000256" key="2">
    <source>
        <dbReference type="ARBA" id="ARBA00007866"/>
    </source>
</evidence>
<comment type="catalytic activity">
    <reaction evidence="17">
        <text>4 Fe(II)-[cytochrome c] + O2 + 8 H(+)(in) = 4 Fe(III)-[cytochrome c] + 2 H2O + 4 H(+)(out)</text>
        <dbReference type="Rhea" id="RHEA:11436"/>
        <dbReference type="Rhea" id="RHEA-COMP:10350"/>
        <dbReference type="Rhea" id="RHEA-COMP:14399"/>
        <dbReference type="ChEBI" id="CHEBI:15377"/>
        <dbReference type="ChEBI" id="CHEBI:15378"/>
        <dbReference type="ChEBI" id="CHEBI:15379"/>
        <dbReference type="ChEBI" id="CHEBI:29033"/>
        <dbReference type="ChEBI" id="CHEBI:29034"/>
        <dbReference type="EC" id="7.1.1.9"/>
    </reaction>
</comment>
<accession>A0A1I0CCM4</accession>
<dbReference type="NCBIfam" id="TIGR02866">
    <property type="entry name" value="CoxB"/>
    <property type="match status" value="1"/>
</dbReference>
<dbReference type="Pfam" id="PF00116">
    <property type="entry name" value="COX2"/>
    <property type="match status" value="1"/>
</dbReference>
<organism evidence="22 23">
    <name type="scientific">Draconibacterium orientale</name>
    <dbReference type="NCBI Taxonomy" id="1168034"/>
    <lineage>
        <taxon>Bacteria</taxon>
        <taxon>Pseudomonadati</taxon>
        <taxon>Bacteroidota</taxon>
        <taxon>Bacteroidia</taxon>
        <taxon>Marinilabiliales</taxon>
        <taxon>Prolixibacteraceae</taxon>
        <taxon>Draconibacterium</taxon>
    </lineage>
</organism>
<sequence>MYSSEITKASNFVQGVDTAFLVIMGISFLFLIGLTVVMLVFIFKYNKKRNPKATQIEGSTKLEIIWTVVPFLLTMLMFYYGWAGWKPMQRAPKDAMEITAYGRMWNFSFEYENGRRTDTLFLPKDQAIKLNLVAMDVLHSLYIPAFRVKQDMVPGMKDNFMWFEPQKVGTYELYCAEYCGLQHSYMYTYVEVMEDSAFQAWIADTTNVAASAAEIDSPAATGKRIMQNIGCFACHTLDGTKLVGPSFKGIWGAEHTVETGRETRQVTVDEEYIRKSIYEPNADVVDGYNKGLMVSYEGQLSDDDIDNIIEYLKTVK</sequence>
<keyword evidence="13 18" id="KW-0472">Membrane</keyword>
<comment type="similarity">
    <text evidence="2 16">Belongs to the cytochrome c oxidase subunit 2 family.</text>
</comment>
<feature type="domain" description="Cytochrome oxidase subunit II copper A binding" evidence="19">
    <location>
        <begin position="93"/>
        <end position="204"/>
    </location>
</feature>
<dbReference type="EC" id="7.1.1.9" evidence="17"/>